<dbReference type="eggNOG" id="ENOG502SPX8">
    <property type="taxonomic scope" value="Eukaryota"/>
</dbReference>
<feature type="transmembrane region" description="Helical" evidence="1">
    <location>
        <begin position="99"/>
        <end position="116"/>
    </location>
</feature>
<sequence length="386" mass="42745">MAPYPDPQTAPIMFRPVPHDPMSPYTSVPMAGWTSSPTQRGTIQIIWSCLAVLFICSYKCIHLNIPSRNETASAWLRYRNVPYWPDTHRWRMLLRKVKWMALVLIVPDLGVGMAAFDRMKAEGALKEANKKLPDDWKETPFTLTHAHYAAMGGFIGQDGMPVTLQEYTDFIVNDTLKFSMTVGETASSSLYYRSEAELQALSKSDTITKWLAIGQSLFLVLQCIARRAAGLHYSLLELVTISYVLCSAAMYALWWEKPYDAHNVTILPIRNRGEVRYAVAGRMSTMYPYRGGHLIPGRTVTPARPRDASATLGVLEGSLPVSTRSQGSQANTTTAIGQVFSTSGSSATSTSTTTATAFFPVLSKPTKPTAYDCAWDKVLCIKAKGY</sequence>
<name>J3NSZ3_GAET3</name>
<dbReference type="OrthoDB" id="3061561at2759"/>
<evidence type="ECO:0000256" key="1">
    <source>
        <dbReference type="SAM" id="Phobius"/>
    </source>
</evidence>
<reference evidence="4" key="1">
    <citation type="submission" date="2010-07" db="EMBL/GenBank/DDBJ databases">
        <title>The genome sequence of Gaeumannomyces graminis var. tritici strain R3-111a-1.</title>
        <authorList>
            <consortium name="The Broad Institute Genome Sequencing Platform"/>
            <person name="Ma L.-J."/>
            <person name="Dead R."/>
            <person name="Young S."/>
            <person name="Zeng Q."/>
            <person name="Koehrsen M."/>
            <person name="Alvarado L."/>
            <person name="Berlin A."/>
            <person name="Chapman S.B."/>
            <person name="Chen Z."/>
            <person name="Freedman E."/>
            <person name="Gellesch M."/>
            <person name="Goldberg J."/>
            <person name="Griggs A."/>
            <person name="Gujja S."/>
            <person name="Heilman E.R."/>
            <person name="Heiman D."/>
            <person name="Hepburn T."/>
            <person name="Howarth C."/>
            <person name="Jen D."/>
            <person name="Larson L."/>
            <person name="Mehta T."/>
            <person name="Neiman D."/>
            <person name="Pearson M."/>
            <person name="Roberts A."/>
            <person name="Saif S."/>
            <person name="Shea T."/>
            <person name="Shenoy N."/>
            <person name="Sisk P."/>
            <person name="Stolte C."/>
            <person name="Sykes S."/>
            <person name="Walk T."/>
            <person name="White J."/>
            <person name="Yandava C."/>
            <person name="Haas B."/>
            <person name="Nusbaum C."/>
            <person name="Birren B."/>
        </authorList>
    </citation>
    <scope>NUCLEOTIDE SEQUENCE [LARGE SCALE GENOMIC DNA]</scope>
    <source>
        <strain evidence="4">R3-111a-1</strain>
    </source>
</reference>
<dbReference type="PANTHER" id="PTHR35043">
    <property type="entry name" value="TRANSCRIPTION FACTOR DOMAIN-CONTAINING PROTEIN"/>
    <property type="match status" value="1"/>
</dbReference>
<dbReference type="GeneID" id="20344849"/>
<dbReference type="PANTHER" id="PTHR35043:SF7">
    <property type="entry name" value="TRANSCRIPTION FACTOR DOMAIN-CONTAINING PROTEIN"/>
    <property type="match status" value="1"/>
</dbReference>
<proteinExistence type="predicted"/>
<gene>
    <name evidence="3" type="primary">20344849</name>
    <name evidence="2" type="ORF">GGTG_04391</name>
</gene>
<dbReference type="RefSeq" id="XP_009220451.1">
    <property type="nucleotide sequence ID" value="XM_009222187.1"/>
</dbReference>
<reference evidence="3" key="4">
    <citation type="journal article" date="2015" name="G3 (Bethesda)">
        <title>Genome sequences of three phytopathogenic species of the Magnaporthaceae family of fungi.</title>
        <authorList>
            <person name="Okagaki L.H."/>
            <person name="Nunes C.C."/>
            <person name="Sailsbery J."/>
            <person name="Clay B."/>
            <person name="Brown D."/>
            <person name="John T."/>
            <person name="Oh Y."/>
            <person name="Young N."/>
            <person name="Fitzgerald M."/>
            <person name="Haas B.J."/>
            <person name="Zeng Q."/>
            <person name="Young S."/>
            <person name="Adiconis X."/>
            <person name="Fan L."/>
            <person name="Levin J.Z."/>
            <person name="Mitchell T.K."/>
            <person name="Okubara P.A."/>
            <person name="Farman M.L."/>
            <person name="Kohn L.M."/>
            <person name="Birren B."/>
            <person name="Ma L.-J."/>
            <person name="Dean R.A."/>
        </authorList>
    </citation>
    <scope>NUCLEOTIDE SEQUENCE</scope>
    <source>
        <strain evidence="3">R3-111a-1</strain>
    </source>
</reference>
<dbReference type="HOGENOM" id="CLU_715804_0_0_1"/>
<dbReference type="STRING" id="644352.J3NSZ3"/>
<dbReference type="EnsemblFungi" id="EJT79306">
    <property type="protein sequence ID" value="EJT79306"/>
    <property type="gene ID" value="GGTG_04391"/>
</dbReference>
<evidence type="ECO:0000313" key="4">
    <source>
        <dbReference type="Proteomes" id="UP000006039"/>
    </source>
</evidence>
<dbReference type="VEuPathDB" id="FungiDB:GGTG_04391"/>
<dbReference type="EMBL" id="GL385396">
    <property type="protein sequence ID" value="EJT79306.1"/>
    <property type="molecule type" value="Genomic_DNA"/>
</dbReference>
<accession>J3NSZ3</accession>
<feature type="transmembrane region" description="Helical" evidence="1">
    <location>
        <begin position="43"/>
        <end position="61"/>
    </location>
</feature>
<evidence type="ECO:0000313" key="3">
    <source>
        <dbReference type="EnsemblFungi" id="EJT79306"/>
    </source>
</evidence>
<keyword evidence="1" id="KW-0472">Membrane</keyword>
<evidence type="ECO:0000313" key="2">
    <source>
        <dbReference type="EMBL" id="EJT79306.1"/>
    </source>
</evidence>
<reference evidence="2" key="2">
    <citation type="submission" date="2010-07" db="EMBL/GenBank/DDBJ databases">
        <authorList>
            <consortium name="The Broad Institute Genome Sequencing Platform"/>
            <consortium name="Broad Institute Genome Sequencing Center for Infectious Disease"/>
            <person name="Ma L.-J."/>
            <person name="Dead R."/>
            <person name="Young S."/>
            <person name="Zeng Q."/>
            <person name="Koehrsen M."/>
            <person name="Alvarado L."/>
            <person name="Berlin A."/>
            <person name="Chapman S.B."/>
            <person name="Chen Z."/>
            <person name="Freedman E."/>
            <person name="Gellesch M."/>
            <person name="Goldberg J."/>
            <person name="Griggs A."/>
            <person name="Gujja S."/>
            <person name="Heilman E.R."/>
            <person name="Heiman D."/>
            <person name="Hepburn T."/>
            <person name="Howarth C."/>
            <person name="Jen D."/>
            <person name="Larson L."/>
            <person name="Mehta T."/>
            <person name="Neiman D."/>
            <person name="Pearson M."/>
            <person name="Roberts A."/>
            <person name="Saif S."/>
            <person name="Shea T."/>
            <person name="Shenoy N."/>
            <person name="Sisk P."/>
            <person name="Stolte C."/>
            <person name="Sykes S."/>
            <person name="Walk T."/>
            <person name="White J."/>
            <person name="Yandava C."/>
            <person name="Haas B."/>
            <person name="Nusbaum C."/>
            <person name="Birren B."/>
        </authorList>
    </citation>
    <scope>NUCLEOTIDE SEQUENCE</scope>
    <source>
        <strain evidence="2">R3-111a-1</strain>
    </source>
</reference>
<protein>
    <submittedName>
        <fullName evidence="2 3">Uncharacterized protein</fullName>
    </submittedName>
</protein>
<keyword evidence="1" id="KW-1133">Transmembrane helix</keyword>
<dbReference type="AlphaFoldDB" id="J3NSZ3"/>
<reference evidence="3" key="5">
    <citation type="submission" date="2018-04" db="UniProtKB">
        <authorList>
            <consortium name="EnsemblFungi"/>
        </authorList>
    </citation>
    <scope>IDENTIFICATION</scope>
    <source>
        <strain evidence="3">R3-111a-1</strain>
    </source>
</reference>
<keyword evidence="1" id="KW-0812">Transmembrane</keyword>
<dbReference type="Proteomes" id="UP000006039">
    <property type="component" value="Unassembled WGS sequence"/>
</dbReference>
<keyword evidence="4" id="KW-1185">Reference proteome</keyword>
<organism evidence="2">
    <name type="scientific">Gaeumannomyces tritici (strain R3-111a-1)</name>
    <name type="common">Wheat and barley take-all root rot fungus</name>
    <name type="synonym">Gaeumannomyces graminis var. tritici</name>
    <dbReference type="NCBI Taxonomy" id="644352"/>
    <lineage>
        <taxon>Eukaryota</taxon>
        <taxon>Fungi</taxon>
        <taxon>Dikarya</taxon>
        <taxon>Ascomycota</taxon>
        <taxon>Pezizomycotina</taxon>
        <taxon>Sordariomycetes</taxon>
        <taxon>Sordariomycetidae</taxon>
        <taxon>Magnaporthales</taxon>
        <taxon>Magnaporthaceae</taxon>
        <taxon>Gaeumannomyces</taxon>
    </lineage>
</organism>
<reference evidence="2" key="3">
    <citation type="submission" date="2010-09" db="EMBL/GenBank/DDBJ databases">
        <title>Annotation of Gaeumannomyces graminis var. tritici R3-111a-1.</title>
        <authorList>
            <consortium name="The Broad Institute Genome Sequencing Platform"/>
            <person name="Ma L.-J."/>
            <person name="Dead R."/>
            <person name="Young S.K."/>
            <person name="Zeng Q."/>
            <person name="Gargeya S."/>
            <person name="Fitzgerald M."/>
            <person name="Haas B."/>
            <person name="Abouelleil A."/>
            <person name="Alvarado L."/>
            <person name="Arachchi H.M."/>
            <person name="Berlin A."/>
            <person name="Brown A."/>
            <person name="Chapman S.B."/>
            <person name="Chen Z."/>
            <person name="Dunbar C."/>
            <person name="Freedman E."/>
            <person name="Gearin G."/>
            <person name="Gellesch M."/>
            <person name="Goldberg J."/>
            <person name="Griggs A."/>
            <person name="Gujja S."/>
            <person name="Heiman D."/>
            <person name="Howarth C."/>
            <person name="Larson L."/>
            <person name="Lui A."/>
            <person name="MacDonald P.J.P."/>
            <person name="Mehta T."/>
            <person name="Montmayeur A."/>
            <person name="Murphy C."/>
            <person name="Neiman D."/>
            <person name="Pearson M."/>
            <person name="Priest M."/>
            <person name="Roberts A."/>
            <person name="Saif S."/>
            <person name="Shea T."/>
            <person name="Shenoy N."/>
            <person name="Sisk P."/>
            <person name="Stolte C."/>
            <person name="Sykes S."/>
            <person name="Yandava C."/>
            <person name="Wortman J."/>
            <person name="Nusbaum C."/>
            <person name="Birren B."/>
        </authorList>
    </citation>
    <scope>NUCLEOTIDE SEQUENCE</scope>
    <source>
        <strain evidence="2">R3-111a-1</strain>
    </source>
</reference>